<evidence type="ECO:0000313" key="2">
    <source>
        <dbReference type="Proteomes" id="UP001062846"/>
    </source>
</evidence>
<comment type="caution">
    <text evidence="1">The sequence shown here is derived from an EMBL/GenBank/DDBJ whole genome shotgun (WGS) entry which is preliminary data.</text>
</comment>
<sequence>MFSSVPKCSKRSLTLKGWLSRVSVRSRPHGVLPPSPGDQEIKDRRTVGPRQGMAAKLGPKLQEKGPW</sequence>
<gene>
    <name evidence="1" type="ORF">RHMOL_Rhmol07G0185500</name>
</gene>
<keyword evidence="2" id="KW-1185">Reference proteome</keyword>
<evidence type="ECO:0000313" key="1">
    <source>
        <dbReference type="EMBL" id="KAI8547314.1"/>
    </source>
</evidence>
<protein>
    <submittedName>
        <fullName evidence="1">Uncharacterized protein</fullName>
    </submittedName>
</protein>
<proteinExistence type="predicted"/>
<dbReference type="EMBL" id="CM046394">
    <property type="protein sequence ID" value="KAI8547314.1"/>
    <property type="molecule type" value="Genomic_DNA"/>
</dbReference>
<reference evidence="1" key="1">
    <citation type="submission" date="2022-02" db="EMBL/GenBank/DDBJ databases">
        <title>Plant Genome Project.</title>
        <authorList>
            <person name="Zhang R.-G."/>
        </authorList>
    </citation>
    <scope>NUCLEOTIDE SEQUENCE</scope>
    <source>
        <strain evidence="1">AT1</strain>
    </source>
</reference>
<organism evidence="1 2">
    <name type="scientific">Rhododendron molle</name>
    <name type="common">Chinese azalea</name>
    <name type="synonym">Azalea mollis</name>
    <dbReference type="NCBI Taxonomy" id="49168"/>
    <lineage>
        <taxon>Eukaryota</taxon>
        <taxon>Viridiplantae</taxon>
        <taxon>Streptophyta</taxon>
        <taxon>Embryophyta</taxon>
        <taxon>Tracheophyta</taxon>
        <taxon>Spermatophyta</taxon>
        <taxon>Magnoliopsida</taxon>
        <taxon>eudicotyledons</taxon>
        <taxon>Gunneridae</taxon>
        <taxon>Pentapetalae</taxon>
        <taxon>asterids</taxon>
        <taxon>Ericales</taxon>
        <taxon>Ericaceae</taxon>
        <taxon>Ericoideae</taxon>
        <taxon>Rhodoreae</taxon>
        <taxon>Rhododendron</taxon>
    </lineage>
</organism>
<dbReference type="Proteomes" id="UP001062846">
    <property type="component" value="Chromosome 7"/>
</dbReference>
<name>A0ACC0N3B4_RHOML</name>
<accession>A0ACC0N3B4</accession>